<dbReference type="PANTHER" id="PTHR46869">
    <property type="entry name" value="C2H2-LIKE ZINC FINGER PROTEIN"/>
    <property type="match status" value="1"/>
</dbReference>
<dbReference type="PROSITE" id="PS50157">
    <property type="entry name" value="ZINC_FINGER_C2H2_2"/>
    <property type="match status" value="4"/>
</dbReference>
<evidence type="ECO:0000259" key="3">
    <source>
        <dbReference type="PROSITE" id="PS50157"/>
    </source>
</evidence>
<feature type="domain" description="C2H2-type" evidence="3">
    <location>
        <begin position="350"/>
        <end position="377"/>
    </location>
</feature>
<dbReference type="InterPro" id="IPR013087">
    <property type="entry name" value="Znf_C2H2_type"/>
</dbReference>
<gene>
    <name evidence="4" type="primary">ZAT9</name>
    <name evidence="4" type="ORF">AXF42_Ash011545</name>
</gene>
<organism evidence="4 5">
    <name type="scientific">Apostasia shenzhenica</name>
    <dbReference type="NCBI Taxonomy" id="1088818"/>
    <lineage>
        <taxon>Eukaryota</taxon>
        <taxon>Viridiplantae</taxon>
        <taxon>Streptophyta</taxon>
        <taxon>Embryophyta</taxon>
        <taxon>Tracheophyta</taxon>
        <taxon>Spermatophyta</taxon>
        <taxon>Magnoliopsida</taxon>
        <taxon>Liliopsida</taxon>
        <taxon>Asparagales</taxon>
        <taxon>Orchidaceae</taxon>
        <taxon>Apostasioideae</taxon>
        <taxon>Apostasia</taxon>
    </lineage>
</organism>
<name>A0A2I0BAX2_9ASPA</name>
<dbReference type="EMBL" id="KZ451899">
    <property type="protein sequence ID" value="PKA64943.1"/>
    <property type="molecule type" value="Genomic_DNA"/>
</dbReference>
<keyword evidence="1" id="KW-0862">Zinc</keyword>
<feature type="compositionally biased region" description="Basic and acidic residues" evidence="2">
    <location>
        <begin position="244"/>
        <end position="255"/>
    </location>
</feature>
<proteinExistence type="predicted"/>
<reference evidence="4 5" key="1">
    <citation type="journal article" date="2017" name="Nature">
        <title>The Apostasia genome and the evolution of orchids.</title>
        <authorList>
            <person name="Zhang G.Q."/>
            <person name="Liu K.W."/>
            <person name="Li Z."/>
            <person name="Lohaus R."/>
            <person name="Hsiao Y.Y."/>
            <person name="Niu S.C."/>
            <person name="Wang J.Y."/>
            <person name="Lin Y.C."/>
            <person name="Xu Q."/>
            <person name="Chen L.J."/>
            <person name="Yoshida K."/>
            <person name="Fujiwara S."/>
            <person name="Wang Z.W."/>
            <person name="Zhang Y.Q."/>
            <person name="Mitsuda N."/>
            <person name="Wang M."/>
            <person name="Liu G.H."/>
            <person name="Pecoraro L."/>
            <person name="Huang H.X."/>
            <person name="Xiao X.J."/>
            <person name="Lin M."/>
            <person name="Wu X.Y."/>
            <person name="Wu W.L."/>
            <person name="Chen Y.Y."/>
            <person name="Chang S.B."/>
            <person name="Sakamoto S."/>
            <person name="Ohme-Takagi M."/>
            <person name="Yagi M."/>
            <person name="Zeng S.J."/>
            <person name="Shen C.Y."/>
            <person name="Yeh C.M."/>
            <person name="Luo Y.B."/>
            <person name="Tsai W.C."/>
            <person name="Van de Peer Y."/>
            <person name="Liu Z.J."/>
        </authorList>
    </citation>
    <scope>NUCLEOTIDE SEQUENCE [LARGE SCALE GENOMIC DNA]</scope>
    <source>
        <strain evidence="5">cv. Shenzhen</strain>
        <tissue evidence="4">Stem</tissue>
    </source>
</reference>
<dbReference type="GO" id="GO:0008270">
    <property type="term" value="F:zinc ion binding"/>
    <property type="evidence" value="ECO:0007669"/>
    <property type="project" value="UniProtKB-KW"/>
</dbReference>
<keyword evidence="5" id="KW-1185">Reference proteome</keyword>
<dbReference type="InterPro" id="IPR036236">
    <property type="entry name" value="Znf_C2H2_sf"/>
</dbReference>
<feature type="compositionally biased region" description="Basic and acidic residues" evidence="2">
    <location>
        <begin position="114"/>
        <end position="135"/>
    </location>
</feature>
<accession>A0A2I0BAX2</accession>
<feature type="region of interest" description="Disordered" evidence="2">
    <location>
        <begin position="230"/>
        <end position="255"/>
    </location>
</feature>
<evidence type="ECO:0000313" key="5">
    <source>
        <dbReference type="Proteomes" id="UP000236161"/>
    </source>
</evidence>
<feature type="domain" description="C2H2-type" evidence="3">
    <location>
        <begin position="10"/>
        <end position="39"/>
    </location>
</feature>
<dbReference type="SMART" id="SM00355">
    <property type="entry name" value="ZnF_C2H2"/>
    <property type="match status" value="4"/>
</dbReference>
<evidence type="ECO:0000313" key="4">
    <source>
        <dbReference type="EMBL" id="PKA64943.1"/>
    </source>
</evidence>
<dbReference type="PANTHER" id="PTHR46869:SF6">
    <property type="entry name" value="C2H2-TYPE DOMAIN-CONTAINING PROTEIN"/>
    <property type="match status" value="1"/>
</dbReference>
<feature type="domain" description="C2H2-type" evidence="3">
    <location>
        <begin position="90"/>
        <end position="117"/>
    </location>
</feature>
<evidence type="ECO:0000256" key="2">
    <source>
        <dbReference type="SAM" id="MobiDB-lite"/>
    </source>
</evidence>
<feature type="region of interest" description="Disordered" evidence="2">
    <location>
        <begin position="114"/>
        <end position="139"/>
    </location>
</feature>
<evidence type="ECO:0000256" key="1">
    <source>
        <dbReference type="PROSITE-ProRule" id="PRU00042"/>
    </source>
</evidence>
<sequence length="431" mass="47927">MEKDKEPKKHKCRICSKCFPCGRSLGGHMRSHVHASCDDELQKEKHDRSRGLQVGALGASYGLRENPKKTWRMSDFSDDDPSLPSSRREKLCKECGREFPSWKALFGHMRCHSDKNSRRSSEAEEQHEQDQEKEAAASWSAQKVFFSSERDVIPSRKGRSKGTCSAIAVAAASSSSITEYEQELEDVAISLMMLSRGIEGYWASSAPASGESFDRQSMVFEEDAFKRSESGELGCSEAAEDSAEESRKRRNLDSARLGTKSERIDENGYNVFKENFEREYQCPACNKAFSSYQALGGHRASHKRIRGCCLPKNDNGNGGENSSFDTEASDELLTEMEETHPSLTKKRRIHECNICGKAFSSGQALGGHKRSHVVSNGETRSIELQMPAVAEVPELLDLNLPAPVDQESSNVKPWWAGGGIMLEQHLVSLTS</sequence>
<dbReference type="Proteomes" id="UP000236161">
    <property type="component" value="Unassembled WGS sequence"/>
</dbReference>
<keyword evidence="1" id="KW-0479">Metal-binding</keyword>
<dbReference type="OrthoDB" id="9451254at2759"/>
<dbReference type="AlphaFoldDB" id="A0A2I0BAX2"/>
<feature type="domain" description="C2H2-type" evidence="3">
    <location>
        <begin position="280"/>
        <end position="307"/>
    </location>
</feature>
<dbReference type="Gene3D" id="3.30.160.60">
    <property type="entry name" value="Classic Zinc Finger"/>
    <property type="match status" value="2"/>
</dbReference>
<keyword evidence="1" id="KW-0863">Zinc-finger</keyword>
<dbReference type="STRING" id="1088818.A0A2I0BAX2"/>
<dbReference type="Pfam" id="PF13912">
    <property type="entry name" value="zf-C2H2_6"/>
    <property type="match status" value="4"/>
</dbReference>
<dbReference type="PROSITE" id="PS00028">
    <property type="entry name" value="ZINC_FINGER_C2H2_1"/>
    <property type="match status" value="4"/>
</dbReference>
<protein>
    <submittedName>
        <fullName evidence="4">Zinc finger protein ZAT9</fullName>
    </submittedName>
</protein>
<dbReference type="SUPFAM" id="SSF57667">
    <property type="entry name" value="beta-beta-alpha zinc fingers"/>
    <property type="match status" value="2"/>
</dbReference>